<dbReference type="InterPro" id="IPR052894">
    <property type="entry name" value="AsmA-related"/>
</dbReference>
<evidence type="ECO:0000313" key="3">
    <source>
        <dbReference type="EMBL" id="SPJ26625.1"/>
    </source>
</evidence>
<protein>
    <recommendedName>
        <fullName evidence="2">AsmA domain-containing protein</fullName>
    </recommendedName>
</protein>
<gene>
    <name evidence="3" type="ORF">TRM7615_00093</name>
</gene>
<dbReference type="Pfam" id="PF05170">
    <property type="entry name" value="AsmA"/>
    <property type="match status" value="2"/>
</dbReference>
<keyword evidence="4" id="KW-1185">Reference proteome</keyword>
<sequence length="897" mass="95082">MSSLFKKLALFLLGLVVLCVVGLWLLLSSSLLAGPRGALVARALQDKLGQDVAINGGVTVDLGSVLHITAQDVVLLNDANPDSNLADLVSLDFDLAARDLMQGRVTLSNLTATGARVTVVVDENGHSGWTNAISDAPANTEVTNPQGSVSFNPLSLLSGQGIQLSDSSVLYQDARNGLDLDVQMSTFGLTQETPSAPLTLSGSGALNGETFDLDGTFAKGDPFSANIRFDQMRVDLSGDPTDGGYVTSINAEIQELGQLLDALKLQKPISGNGKISAKMHTSDGPARVTDVNVAVALDTGQSLTVTGELGEMGNAADVSLDTRIRLYPDDALPPPATLRRDLKLVGVDMTLEAQPNGIPKRGMVIATNGFVLDTTGEGPPPVEVSGISRTPDGLLRLGNAVLRIGPPDAPFLVVEGAVEDALRLEGIDFGADLLISASSLIAPEGFAAAGDLGKLVGGFRLKGNAKVLSLSELQAKSQGSDLWHLDVTGSVHNALKFEDVDLHVKVDVPSGAKLLETLELKPIDTGQVQLAIDLTSQDTAWETAMAVDVGDSELDLAMSLDMADPHPVVRGTVESDLIRINHLRDIAASALQLSKLNPQAESAEEPAETNEIQPLVLSEEEPASGPLRDVTLEPLGRTILLSGMDLSVQIDLRKLEGDAGTTSLQSAFEFAEGKAQLGPVDFSYGGGHFNITGLMDMKEDPDTLRVEGSTDGWDFGEIMQAINFKKPASGVVNGEFKLQGHHKSVKDFLATMQGSAFVSMRNGTIDTQLLDIAGLGVLPWLFSKERGKTAPIVCARAPLYFSNGQVSTKQIVVETDQVQVVVFGNVNLKGKTLDITGQPRRIGKPLSRSPWPFTLKGSLNDPKVKVKDGPRRLKRSDGASKMPENRKLCVPDILQLQ</sequence>
<name>A0A2R8C2H4_9RHOB</name>
<dbReference type="PANTHER" id="PTHR30441">
    <property type="entry name" value="DUF748 DOMAIN-CONTAINING PROTEIN"/>
    <property type="match status" value="1"/>
</dbReference>
<dbReference type="RefSeq" id="WP_108784951.1">
    <property type="nucleotide sequence ID" value="NZ_ONZG01000001.1"/>
</dbReference>
<proteinExistence type="predicted"/>
<dbReference type="EMBL" id="ONZG01000001">
    <property type="protein sequence ID" value="SPJ26625.1"/>
    <property type="molecule type" value="Genomic_DNA"/>
</dbReference>
<evidence type="ECO:0000256" key="1">
    <source>
        <dbReference type="SAM" id="MobiDB-lite"/>
    </source>
</evidence>
<evidence type="ECO:0000259" key="2">
    <source>
        <dbReference type="Pfam" id="PF05170"/>
    </source>
</evidence>
<feature type="domain" description="AsmA" evidence="2">
    <location>
        <begin position="1"/>
        <end position="203"/>
    </location>
</feature>
<dbReference type="AlphaFoldDB" id="A0A2R8C2H4"/>
<dbReference type="GO" id="GO:0090313">
    <property type="term" value="P:regulation of protein targeting to membrane"/>
    <property type="evidence" value="ECO:0007669"/>
    <property type="project" value="TreeGrafter"/>
</dbReference>
<reference evidence="4" key="1">
    <citation type="submission" date="2018-03" db="EMBL/GenBank/DDBJ databases">
        <authorList>
            <person name="Rodrigo-Torres L."/>
            <person name="Arahal R. D."/>
            <person name="Lucena T."/>
        </authorList>
    </citation>
    <scope>NUCLEOTIDE SEQUENCE [LARGE SCALE GENOMIC DNA]</scope>
    <source>
        <strain evidence="4">CECT 7615</strain>
    </source>
</reference>
<dbReference type="PANTHER" id="PTHR30441:SF4">
    <property type="entry name" value="PROTEIN ASMA"/>
    <property type="match status" value="1"/>
</dbReference>
<feature type="region of interest" description="Disordered" evidence="1">
    <location>
        <begin position="864"/>
        <end position="884"/>
    </location>
</feature>
<accession>A0A2R8C2H4</accession>
<dbReference type="OrthoDB" id="7694125at2"/>
<feature type="domain" description="AsmA" evidence="2">
    <location>
        <begin position="522"/>
        <end position="809"/>
    </location>
</feature>
<dbReference type="GO" id="GO:0005886">
    <property type="term" value="C:plasma membrane"/>
    <property type="evidence" value="ECO:0007669"/>
    <property type="project" value="TreeGrafter"/>
</dbReference>
<organism evidence="3 4">
    <name type="scientific">Falsiruegeria mediterranea M17</name>
    <dbReference type="NCBI Taxonomy" id="1200281"/>
    <lineage>
        <taxon>Bacteria</taxon>
        <taxon>Pseudomonadati</taxon>
        <taxon>Pseudomonadota</taxon>
        <taxon>Alphaproteobacteria</taxon>
        <taxon>Rhodobacterales</taxon>
        <taxon>Roseobacteraceae</taxon>
        <taxon>Falsiruegeria</taxon>
    </lineage>
</organism>
<dbReference type="Proteomes" id="UP000244898">
    <property type="component" value="Unassembled WGS sequence"/>
</dbReference>
<dbReference type="InterPro" id="IPR007844">
    <property type="entry name" value="AsmA"/>
</dbReference>
<evidence type="ECO:0000313" key="4">
    <source>
        <dbReference type="Proteomes" id="UP000244898"/>
    </source>
</evidence>